<dbReference type="PROSITE" id="PS00632">
    <property type="entry name" value="RIBOSOMAL_S4"/>
    <property type="match status" value="1"/>
</dbReference>
<dbReference type="PANTHER" id="PTHR11831:SF4">
    <property type="entry name" value="SMALL RIBOSOMAL SUBUNIT PROTEIN US4M"/>
    <property type="match status" value="1"/>
</dbReference>
<dbReference type="OrthoDB" id="9803672at2"/>
<comment type="similarity">
    <text evidence="1 7 8">Belongs to the universal ribosomal protein uS4 family.</text>
</comment>
<evidence type="ECO:0000259" key="9">
    <source>
        <dbReference type="SMART" id="SM00363"/>
    </source>
</evidence>
<evidence type="ECO:0000313" key="12">
    <source>
        <dbReference type="Proteomes" id="UP000054693"/>
    </source>
</evidence>
<comment type="subunit">
    <text evidence="7">Part of the 30S ribosomal subunit. Contacts protein S5. The interaction surface between S4 and S5 is involved in control of translational fidelity.</text>
</comment>
<dbReference type="SMART" id="SM00363">
    <property type="entry name" value="S4"/>
    <property type="match status" value="1"/>
</dbReference>
<evidence type="ECO:0000313" key="11">
    <source>
        <dbReference type="EMBL" id="KTD74584.1"/>
    </source>
</evidence>
<dbReference type="HAMAP" id="MF_01306_B">
    <property type="entry name" value="Ribosomal_uS4_B"/>
    <property type="match status" value="1"/>
</dbReference>
<name>A0A0W0ZZR4_9GAMM</name>
<evidence type="ECO:0000256" key="3">
    <source>
        <dbReference type="ARBA" id="ARBA00022884"/>
    </source>
</evidence>
<evidence type="ECO:0000256" key="6">
    <source>
        <dbReference type="ARBA" id="ARBA00035254"/>
    </source>
</evidence>
<dbReference type="NCBIfam" id="NF003717">
    <property type="entry name" value="PRK05327.1"/>
    <property type="match status" value="1"/>
</dbReference>
<dbReference type="FunFam" id="3.10.290.10:FF:000001">
    <property type="entry name" value="30S ribosomal protein S4"/>
    <property type="match status" value="1"/>
</dbReference>
<feature type="domain" description="Small ribosomal subunit protein uS4 N-terminal" evidence="10">
    <location>
        <begin position="3"/>
        <end position="95"/>
    </location>
</feature>
<keyword evidence="5 7" id="KW-0687">Ribonucleoprotein</keyword>
<evidence type="ECO:0000256" key="5">
    <source>
        <dbReference type="ARBA" id="ARBA00023274"/>
    </source>
</evidence>
<dbReference type="Gene3D" id="3.10.290.10">
    <property type="entry name" value="RNA-binding S4 domain"/>
    <property type="match status" value="1"/>
</dbReference>
<reference evidence="11 12" key="1">
    <citation type="submission" date="2015-11" db="EMBL/GenBank/DDBJ databases">
        <title>Genomic analysis of 38 Legionella species identifies large and diverse effector repertoires.</title>
        <authorList>
            <person name="Burstein D."/>
            <person name="Amaro F."/>
            <person name="Zusman T."/>
            <person name="Lifshitz Z."/>
            <person name="Cohen O."/>
            <person name="Gilbert J.A."/>
            <person name="Pupko T."/>
            <person name="Shuman H.A."/>
            <person name="Segal G."/>
        </authorList>
    </citation>
    <scope>NUCLEOTIDE SEQUENCE [LARGE SCALE GENOMIC DNA]</scope>
    <source>
        <strain evidence="11 12">ATCC 49180</strain>
    </source>
</reference>
<dbReference type="STRING" id="40335.Ltuc_2431"/>
<comment type="function">
    <text evidence="7">One of the primary rRNA binding proteins, it binds directly to 16S rRNA where it nucleates assembly of the body of the 30S subunit.</text>
</comment>
<sequence length="206" mass="23233">MARYLGPKCKLSRREGCDLLLKSGVRDHKSKCKSEKLPGQHGDKKPRLNGYGIQLREKQKIRRLYGVLEKQFRGYYKMAARMKGSTGENLMSLLERRLDNVVYRMGFASTRAEARQLVTHKAILVNDKIVNVPSLLVKPGDVISVRQRARSQGRIQAALALSEQRTPCDWITVDTSSCKGTFSTAPTLTDLSSDYNVNLVVELYSK</sequence>
<dbReference type="RefSeq" id="WP_058521530.1">
    <property type="nucleotide sequence ID" value="NZ_CAAAIP010000003.1"/>
</dbReference>
<dbReference type="SUPFAM" id="SSF55174">
    <property type="entry name" value="Alpha-L RNA-binding motif"/>
    <property type="match status" value="1"/>
</dbReference>
<evidence type="ECO:0000256" key="4">
    <source>
        <dbReference type="ARBA" id="ARBA00022980"/>
    </source>
</evidence>
<comment type="function">
    <text evidence="7">With S5 and S12 plays an important role in translational accuracy.</text>
</comment>
<keyword evidence="12" id="KW-1185">Reference proteome</keyword>
<dbReference type="InterPro" id="IPR001912">
    <property type="entry name" value="Ribosomal_uS4_N"/>
</dbReference>
<dbReference type="PROSITE" id="PS50889">
    <property type="entry name" value="S4"/>
    <property type="match status" value="1"/>
</dbReference>
<organism evidence="11 12">
    <name type="scientific">Legionella tucsonensis</name>
    <dbReference type="NCBI Taxonomy" id="40335"/>
    <lineage>
        <taxon>Bacteria</taxon>
        <taxon>Pseudomonadati</taxon>
        <taxon>Pseudomonadota</taxon>
        <taxon>Gammaproteobacteria</taxon>
        <taxon>Legionellales</taxon>
        <taxon>Legionellaceae</taxon>
        <taxon>Legionella</taxon>
    </lineage>
</organism>
<dbReference type="Proteomes" id="UP000054693">
    <property type="component" value="Unassembled WGS sequence"/>
</dbReference>
<proteinExistence type="inferred from homology"/>
<dbReference type="SMART" id="SM01390">
    <property type="entry name" value="Ribosomal_S4"/>
    <property type="match status" value="1"/>
</dbReference>
<comment type="caution">
    <text evidence="11">The sequence shown here is derived from an EMBL/GenBank/DDBJ whole genome shotgun (WGS) entry which is preliminary data.</text>
</comment>
<dbReference type="GO" id="GO:0003735">
    <property type="term" value="F:structural constituent of ribosome"/>
    <property type="evidence" value="ECO:0007669"/>
    <property type="project" value="InterPro"/>
</dbReference>
<dbReference type="InterPro" id="IPR022801">
    <property type="entry name" value="Ribosomal_uS4"/>
</dbReference>
<dbReference type="InterPro" id="IPR036986">
    <property type="entry name" value="S4_RNA-bd_sf"/>
</dbReference>
<keyword evidence="4 7" id="KW-0689">Ribosomal protein</keyword>
<evidence type="ECO:0000259" key="10">
    <source>
        <dbReference type="SMART" id="SM01390"/>
    </source>
</evidence>
<dbReference type="GO" id="GO:0006412">
    <property type="term" value="P:translation"/>
    <property type="evidence" value="ECO:0007669"/>
    <property type="project" value="UniProtKB-UniRule"/>
</dbReference>
<evidence type="ECO:0000256" key="1">
    <source>
        <dbReference type="ARBA" id="ARBA00007465"/>
    </source>
</evidence>
<dbReference type="PANTHER" id="PTHR11831">
    <property type="entry name" value="30S 40S RIBOSOMAL PROTEIN"/>
    <property type="match status" value="1"/>
</dbReference>
<protein>
    <recommendedName>
        <fullName evidence="6 7">Small ribosomal subunit protein uS4</fullName>
    </recommendedName>
</protein>
<dbReference type="AlphaFoldDB" id="A0A0W0ZZR4"/>
<dbReference type="NCBIfam" id="TIGR01017">
    <property type="entry name" value="rpsD_bact"/>
    <property type="match status" value="1"/>
</dbReference>
<dbReference type="Pfam" id="PF01479">
    <property type="entry name" value="S4"/>
    <property type="match status" value="1"/>
</dbReference>
<dbReference type="GO" id="GO:0042274">
    <property type="term" value="P:ribosomal small subunit biogenesis"/>
    <property type="evidence" value="ECO:0007669"/>
    <property type="project" value="TreeGrafter"/>
</dbReference>
<dbReference type="Gene3D" id="1.10.1050.10">
    <property type="entry name" value="Ribosomal Protein S4 Delta 41, Chain A, domain 1"/>
    <property type="match status" value="1"/>
</dbReference>
<evidence type="ECO:0000256" key="2">
    <source>
        <dbReference type="ARBA" id="ARBA00022730"/>
    </source>
</evidence>
<gene>
    <name evidence="7 11" type="primary">rpsD</name>
    <name evidence="11" type="ORF">Ltuc_2431</name>
</gene>
<keyword evidence="3 7" id="KW-0694">RNA-binding</keyword>
<feature type="domain" description="RNA-binding S4" evidence="9">
    <location>
        <begin position="96"/>
        <end position="154"/>
    </location>
</feature>
<accession>A0A0W0ZZR4</accession>
<dbReference type="GO" id="GO:0015935">
    <property type="term" value="C:small ribosomal subunit"/>
    <property type="evidence" value="ECO:0007669"/>
    <property type="project" value="InterPro"/>
</dbReference>
<dbReference type="Pfam" id="PF00163">
    <property type="entry name" value="Ribosomal_S4"/>
    <property type="match status" value="1"/>
</dbReference>
<dbReference type="EMBL" id="LNZA01000001">
    <property type="protein sequence ID" value="KTD74584.1"/>
    <property type="molecule type" value="Genomic_DNA"/>
</dbReference>
<dbReference type="GO" id="GO:0019843">
    <property type="term" value="F:rRNA binding"/>
    <property type="evidence" value="ECO:0007669"/>
    <property type="project" value="UniProtKB-UniRule"/>
</dbReference>
<dbReference type="InterPro" id="IPR018079">
    <property type="entry name" value="Ribosomal_uS4_CS"/>
</dbReference>
<evidence type="ECO:0000256" key="7">
    <source>
        <dbReference type="HAMAP-Rule" id="MF_01306"/>
    </source>
</evidence>
<dbReference type="CDD" id="cd00165">
    <property type="entry name" value="S4"/>
    <property type="match status" value="1"/>
</dbReference>
<evidence type="ECO:0000256" key="8">
    <source>
        <dbReference type="RuleBase" id="RU003699"/>
    </source>
</evidence>
<dbReference type="FunFam" id="1.10.1050.10:FF:000001">
    <property type="entry name" value="30S ribosomal protein S4"/>
    <property type="match status" value="1"/>
</dbReference>
<keyword evidence="2 7" id="KW-0699">rRNA-binding</keyword>
<dbReference type="PATRIC" id="fig|40335.7.peg.2594"/>
<dbReference type="InterPro" id="IPR005709">
    <property type="entry name" value="Ribosomal_uS4_bac-type"/>
</dbReference>
<dbReference type="InterPro" id="IPR002942">
    <property type="entry name" value="S4_RNA-bd"/>
</dbReference>